<feature type="transmembrane region" description="Helical" evidence="1">
    <location>
        <begin position="39"/>
        <end position="56"/>
    </location>
</feature>
<feature type="transmembrane region" description="Helical" evidence="1">
    <location>
        <begin position="132"/>
        <end position="152"/>
    </location>
</feature>
<reference evidence="2" key="1">
    <citation type="submission" date="2023-06" db="EMBL/GenBank/DDBJ databases">
        <title>Genome-scale phylogeny and comparative genomics of the fungal order Sordariales.</title>
        <authorList>
            <consortium name="Lawrence Berkeley National Laboratory"/>
            <person name="Hensen N."/>
            <person name="Bonometti L."/>
            <person name="Westerberg I."/>
            <person name="Brannstrom I.O."/>
            <person name="Guillou S."/>
            <person name="Cros-Aarteil S."/>
            <person name="Calhoun S."/>
            <person name="Haridas S."/>
            <person name="Kuo A."/>
            <person name="Mondo S."/>
            <person name="Pangilinan J."/>
            <person name="Riley R."/>
            <person name="LaButti K."/>
            <person name="Andreopoulos B."/>
            <person name="Lipzen A."/>
            <person name="Chen C."/>
            <person name="Yanf M."/>
            <person name="Daum C."/>
            <person name="Ng V."/>
            <person name="Clum A."/>
            <person name="Steindorff A."/>
            <person name="Ohm R."/>
            <person name="Martin F."/>
            <person name="Silar P."/>
            <person name="Natvig D."/>
            <person name="Lalanne C."/>
            <person name="Gautier V."/>
            <person name="Ament-velasquez S.L."/>
            <person name="Kruys A."/>
            <person name="Hutchinson M.I."/>
            <person name="Powell A.J."/>
            <person name="Barry K."/>
            <person name="Miller A.N."/>
            <person name="Grigoriev I.V."/>
            <person name="Debuchy R."/>
            <person name="Gladieux P."/>
            <person name="Thoren M.H."/>
            <person name="Johannesson H."/>
        </authorList>
    </citation>
    <scope>NUCLEOTIDE SEQUENCE</scope>
    <source>
        <strain evidence="2">SMH3391-2</strain>
    </source>
</reference>
<dbReference type="EMBL" id="JAULSR010000004">
    <property type="protein sequence ID" value="KAK0621409.1"/>
    <property type="molecule type" value="Genomic_DNA"/>
</dbReference>
<gene>
    <name evidence="2" type="ORF">B0T17DRAFT_533961</name>
</gene>
<dbReference type="Proteomes" id="UP001174934">
    <property type="component" value="Unassembled WGS sequence"/>
</dbReference>
<keyword evidence="3" id="KW-1185">Reference proteome</keyword>
<protein>
    <submittedName>
        <fullName evidence="2">Uncharacterized protein</fullName>
    </submittedName>
</protein>
<dbReference type="AlphaFoldDB" id="A0AA40C1L0"/>
<proteinExistence type="predicted"/>
<evidence type="ECO:0000313" key="3">
    <source>
        <dbReference type="Proteomes" id="UP001174934"/>
    </source>
</evidence>
<evidence type="ECO:0000313" key="2">
    <source>
        <dbReference type="EMBL" id="KAK0621409.1"/>
    </source>
</evidence>
<sequence>METTSANVNYAIYIGSWVNWSRGRVFGATLTLTRDQGNLLIAFTALSVAFISGRFWRIACLAFHRAYSSPDARDALHHQRQVILRNSATAGGSFWTFGQLLWTWARHGRSRTGQTEKMGDTKKTARSPLLRILPTIGAAALCFCFFAIAGGFSSQISTAIGDEVLIVGTNCSLLEPFDVFGGSDDELLGSFDGHYSKLGSNAATYAQQCYSNGQGGSSAASVFDCNSFVNDICQSNSSNLVLDTGYIDTHLHLGLNAPEDERFMFRQVYTCAPLRTDGFTTEIQGDSETYTRYNYGKAMIISTLDYTFEVNNLQSQYLRQTGDNIQWFQGVQPRLVTMELFRRNGTLVNGFDFFPIPELDNSDSDLSLVFFIGNGVLFWGPSQDDWYKATIFLDSFQTGNLSETSNKTHDIYIPQDAASPMACMGQWQFCRASLPSESRCTQLGSFFDAGIEAVSLFAPKGNSGSGNGSDSSSPTRNRFLWFMGLIGAAGNGPSGLIKTLGTKALLSQQTLRNGFQSQLFINQWKQDAQFWWHTWLASLQLVFAETANGLRDPALDRLRVFPKTQEDRDMCQNQKIQSRQHTSFSIFGLAFVFVTGAVIVILSYTLEPLFNYLDKRRHATSAPGHHRKDLEWTANDTLHLQSLGFRGLGRGTWSRFSHTVPITEPDEVLEPFMFDDDLMDNKKISMVSTPSLSDGSGTRTSHDFGRFVALQRQVSVQKPLLPPQPVSPVSPLVSSAKIGMLKTRKDSGPISW</sequence>
<accession>A0AA40C1L0</accession>
<organism evidence="2 3">
    <name type="scientific">Bombardia bombarda</name>
    <dbReference type="NCBI Taxonomy" id="252184"/>
    <lineage>
        <taxon>Eukaryota</taxon>
        <taxon>Fungi</taxon>
        <taxon>Dikarya</taxon>
        <taxon>Ascomycota</taxon>
        <taxon>Pezizomycotina</taxon>
        <taxon>Sordariomycetes</taxon>
        <taxon>Sordariomycetidae</taxon>
        <taxon>Sordariales</taxon>
        <taxon>Lasiosphaeriaceae</taxon>
        <taxon>Bombardia</taxon>
    </lineage>
</organism>
<comment type="caution">
    <text evidence="2">The sequence shown here is derived from an EMBL/GenBank/DDBJ whole genome shotgun (WGS) entry which is preliminary data.</text>
</comment>
<evidence type="ECO:0000256" key="1">
    <source>
        <dbReference type="SAM" id="Phobius"/>
    </source>
</evidence>
<keyword evidence="1" id="KW-0812">Transmembrane</keyword>
<keyword evidence="1" id="KW-1133">Transmembrane helix</keyword>
<name>A0AA40C1L0_9PEZI</name>
<keyword evidence="1" id="KW-0472">Membrane</keyword>
<feature type="transmembrane region" description="Helical" evidence="1">
    <location>
        <begin position="584"/>
        <end position="606"/>
    </location>
</feature>